<gene>
    <name evidence="2" type="ORF">SDC9_204804</name>
</gene>
<comment type="caution">
    <text evidence="2">The sequence shown here is derived from an EMBL/GenBank/DDBJ whole genome shotgun (WGS) entry which is preliminary data.</text>
</comment>
<sequence>MEIVLGSMLLFNILVPVALAFMAGIAFQIIYLNLFVSPHPRQLFTGTQELLLCGLLILAYAKNFAGLFQFKAQPGFPWQAAREGAPARAVQAAVPYQARAKDFILLAFVSLLWTVVVIAFSTTMGSRPLRIYDWGPPVGALLLTLGWMFFDRSRTAGYGKRSDIANA</sequence>
<feature type="transmembrane region" description="Helical" evidence="1">
    <location>
        <begin position="134"/>
        <end position="150"/>
    </location>
</feature>
<name>A0A645J1R4_9ZZZZ</name>
<keyword evidence="1" id="KW-1133">Transmembrane helix</keyword>
<feature type="transmembrane region" description="Helical" evidence="1">
    <location>
        <begin position="9"/>
        <end position="31"/>
    </location>
</feature>
<protein>
    <submittedName>
        <fullName evidence="2">Uncharacterized protein</fullName>
    </submittedName>
</protein>
<dbReference type="EMBL" id="VSSQ01128258">
    <property type="protein sequence ID" value="MPN57110.1"/>
    <property type="molecule type" value="Genomic_DNA"/>
</dbReference>
<dbReference type="AlphaFoldDB" id="A0A645J1R4"/>
<reference evidence="2" key="1">
    <citation type="submission" date="2019-08" db="EMBL/GenBank/DDBJ databases">
        <authorList>
            <person name="Kucharzyk K."/>
            <person name="Murdoch R.W."/>
            <person name="Higgins S."/>
            <person name="Loffler F."/>
        </authorList>
    </citation>
    <scope>NUCLEOTIDE SEQUENCE</scope>
</reference>
<keyword evidence="1" id="KW-0812">Transmembrane</keyword>
<feature type="transmembrane region" description="Helical" evidence="1">
    <location>
        <begin position="103"/>
        <end position="122"/>
    </location>
</feature>
<feature type="transmembrane region" description="Helical" evidence="1">
    <location>
        <begin position="43"/>
        <end position="61"/>
    </location>
</feature>
<proteinExistence type="predicted"/>
<evidence type="ECO:0000256" key="1">
    <source>
        <dbReference type="SAM" id="Phobius"/>
    </source>
</evidence>
<evidence type="ECO:0000313" key="2">
    <source>
        <dbReference type="EMBL" id="MPN57110.1"/>
    </source>
</evidence>
<organism evidence="2">
    <name type="scientific">bioreactor metagenome</name>
    <dbReference type="NCBI Taxonomy" id="1076179"/>
    <lineage>
        <taxon>unclassified sequences</taxon>
        <taxon>metagenomes</taxon>
        <taxon>ecological metagenomes</taxon>
    </lineage>
</organism>
<keyword evidence="1" id="KW-0472">Membrane</keyword>
<accession>A0A645J1R4</accession>